<reference evidence="6 7" key="1">
    <citation type="submission" date="2019-03" db="EMBL/GenBank/DDBJ databases">
        <title>Genomic Encyclopedia of Type Strains, Phase IV (KMG-IV): sequencing the most valuable type-strain genomes for metagenomic binning, comparative biology and taxonomic classification.</title>
        <authorList>
            <person name="Goeker M."/>
        </authorList>
    </citation>
    <scope>NUCLEOTIDE SEQUENCE [LARGE SCALE GENOMIC DNA]</scope>
    <source>
        <strain evidence="6 7">DSM 101</strain>
    </source>
</reference>
<feature type="domain" description="Glycosyl hydrolase family 13 catalytic" evidence="5">
    <location>
        <begin position="189"/>
        <end position="574"/>
    </location>
</feature>
<dbReference type="InterPro" id="IPR013780">
    <property type="entry name" value="Glyco_hydro_b"/>
</dbReference>
<name>A0A4R1H4U1_ANCAQ</name>
<organism evidence="6 7">
    <name type="scientific">Ancylobacter aquaticus</name>
    <dbReference type="NCBI Taxonomy" id="100"/>
    <lineage>
        <taxon>Bacteria</taxon>
        <taxon>Pseudomonadati</taxon>
        <taxon>Pseudomonadota</taxon>
        <taxon>Alphaproteobacteria</taxon>
        <taxon>Hyphomicrobiales</taxon>
        <taxon>Xanthobacteraceae</taxon>
        <taxon>Ancylobacter</taxon>
    </lineage>
</organism>
<dbReference type="Pfam" id="PF02922">
    <property type="entry name" value="CBM_48"/>
    <property type="match status" value="1"/>
</dbReference>
<sequence length="693" mass="77060">MTVNPNMRKILPGSAFPLGVTVDGRGTNFALFSDNAVGVTLCLFDRYGQTEMERIDLHECTNGVWHCYLPGVGRGQVYGWRVHGPWAPEVGHRFNPNKLLLDPYARMLVGDIQWHDALYGYTIGAGDDADLIMDERDSAPFMPKARVVAGTPMAATQHPRISWAKTVIYEGHVRGLTMRHPLVPESIRGTFTALGQPEFIEYIAKLGVTAVELLPVHAFTQDRHLLDRGLANYWGYNTLNFFAPEPRYLGEDGLDAIGEAVDRLHQAGIEVILDVVYNHTCEGNHLGPTLSFRGIDNASYYRLLPGNGRYYDDLTGCGNSVNTDHPRVLQMVMDSLRMWASVYGIDGFRFDLATTLGRRPEGFDSGHAFFNAILQDPTLGGLKLIAEPWDVGPGGYQLGAFPPGFSEWNGDYRDKVREFWCGSEGLLPSFATRFAASQDIFSEGRRRPWSSLNFITAHDGFTLHDLVTYNDKHNEANGEDNRDGHDDNKSWNCGVEGETDDPAINALRRRQKRNLIATLFLSQGVPMLLAGDERSNSQGGNNNAYCQDNEIGWVDWSDDDPELPEFVARLAELRKTHSCLSRPEFLTGSRNEMGQPDVAWFNNGGTRMSEENWSDPHSKCITLRLAPVLPEEPSLVIMLNASHVDVDFVAPPVQSGRWQAILATGDDLEGSGVEGGGTFGVPGRTLIVWEWRE</sequence>
<keyword evidence="7" id="KW-1185">Reference proteome</keyword>
<dbReference type="PANTHER" id="PTHR43002">
    <property type="entry name" value="GLYCOGEN DEBRANCHING ENZYME"/>
    <property type="match status" value="1"/>
</dbReference>
<dbReference type="InterPro" id="IPR017853">
    <property type="entry name" value="GH"/>
</dbReference>
<dbReference type="CDD" id="cd11326">
    <property type="entry name" value="AmyAc_Glg_debranch"/>
    <property type="match status" value="1"/>
</dbReference>
<evidence type="ECO:0000256" key="1">
    <source>
        <dbReference type="ARBA" id="ARBA00008061"/>
    </source>
</evidence>
<dbReference type="InterPro" id="IPR011837">
    <property type="entry name" value="Glycogen_debranch_GlgX"/>
</dbReference>
<dbReference type="EMBL" id="SMFY01000006">
    <property type="protein sequence ID" value="TCK16707.1"/>
    <property type="molecule type" value="Genomic_DNA"/>
</dbReference>
<dbReference type="GO" id="GO:0005980">
    <property type="term" value="P:glycogen catabolic process"/>
    <property type="evidence" value="ECO:0007669"/>
    <property type="project" value="InterPro"/>
</dbReference>
<dbReference type="AlphaFoldDB" id="A0A4R1H4U1"/>
<dbReference type="InterPro" id="IPR006047">
    <property type="entry name" value="GH13_cat_dom"/>
</dbReference>
<dbReference type="Gene3D" id="2.60.40.10">
    <property type="entry name" value="Immunoglobulins"/>
    <property type="match status" value="1"/>
</dbReference>
<feature type="compositionally biased region" description="Basic and acidic residues" evidence="4">
    <location>
        <begin position="474"/>
        <end position="489"/>
    </location>
</feature>
<dbReference type="InterPro" id="IPR044505">
    <property type="entry name" value="GlgX_Isoamylase_N_E_set"/>
</dbReference>
<dbReference type="CDD" id="cd02856">
    <property type="entry name" value="E_set_GDE_Isoamylase_N"/>
    <property type="match status" value="1"/>
</dbReference>
<keyword evidence="2" id="KW-0378">Hydrolase</keyword>
<evidence type="ECO:0000313" key="7">
    <source>
        <dbReference type="Proteomes" id="UP000295030"/>
    </source>
</evidence>
<gene>
    <name evidence="6" type="ORF">EV667_4300</name>
</gene>
<dbReference type="Pfam" id="PF00128">
    <property type="entry name" value="Alpha-amylase"/>
    <property type="match status" value="1"/>
</dbReference>
<dbReference type="InterPro" id="IPR014756">
    <property type="entry name" value="Ig_E-set"/>
</dbReference>
<evidence type="ECO:0000259" key="5">
    <source>
        <dbReference type="SMART" id="SM00642"/>
    </source>
</evidence>
<keyword evidence="3" id="KW-0326">Glycosidase</keyword>
<dbReference type="InterPro" id="IPR013783">
    <property type="entry name" value="Ig-like_fold"/>
</dbReference>
<comment type="caution">
    <text evidence="6">The sequence shown here is derived from an EMBL/GenBank/DDBJ whole genome shotgun (WGS) entry which is preliminary data.</text>
</comment>
<evidence type="ECO:0000256" key="3">
    <source>
        <dbReference type="ARBA" id="ARBA00023295"/>
    </source>
</evidence>
<dbReference type="SUPFAM" id="SSF51011">
    <property type="entry name" value="Glycosyl hydrolase domain"/>
    <property type="match status" value="1"/>
</dbReference>
<proteinExistence type="inferred from homology"/>
<evidence type="ECO:0000256" key="2">
    <source>
        <dbReference type="ARBA" id="ARBA00022801"/>
    </source>
</evidence>
<comment type="similarity">
    <text evidence="1">Belongs to the glycosyl hydrolase 13 family.</text>
</comment>
<dbReference type="SMART" id="SM00642">
    <property type="entry name" value="Aamy"/>
    <property type="match status" value="1"/>
</dbReference>
<evidence type="ECO:0000313" key="6">
    <source>
        <dbReference type="EMBL" id="TCK16707.1"/>
    </source>
</evidence>
<evidence type="ECO:0000256" key="4">
    <source>
        <dbReference type="SAM" id="MobiDB-lite"/>
    </source>
</evidence>
<dbReference type="SUPFAM" id="SSF51445">
    <property type="entry name" value="(Trans)glycosidases"/>
    <property type="match status" value="1"/>
</dbReference>
<dbReference type="SUPFAM" id="SSF81296">
    <property type="entry name" value="E set domains"/>
    <property type="match status" value="1"/>
</dbReference>
<protein>
    <submittedName>
        <fullName evidence="6">Glycogen operon protein</fullName>
    </submittedName>
</protein>
<dbReference type="Gene3D" id="2.60.40.1180">
    <property type="entry name" value="Golgi alpha-mannosidase II"/>
    <property type="match status" value="1"/>
</dbReference>
<dbReference type="GO" id="GO:0004135">
    <property type="term" value="F:amylo-alpha-1,6-glucosidase activity"/>
    <property type="evidence" value="ECO:0007669"/>
    <property type="project" value="InterPro"/>
</dbReference>
<dbReference type="Gene3D" id="3.20.20.80">
    <property type="entry name" value="Glycosidases"/>
    <property type="match status" value="1"/>
</dbReference>
<dbReference type="NCBIfam" id="TIGR02100">
    <property type="entry name" value="glgX_debranch"/>
    <property type="match status" value="1"/>
</dbReference>
<feature type="region of interest" description="Disordered" evidence="4">
    <location>
        <begin position="474"/>
        <end position="497"/>
    </location>
</feature>
<dbReference type="InterPro" id="IPR004193">
    <property type="entry name" value="Glyco_hydro_13_N"/>
</dbReference>
<accession>A0A4R1H4U1</accession>
<dbReference type="Proteomes" id="UP000295030">
    <property type="component" value="Unassembled WGS sequence"/>
</dbReference>